<evidence type="ECO:0000256" key="1">
    <source>
        <dbReference type="ARBA" id="ARBA00003868"/>
    </source>
</evidence>
<evidence type="ECO:0000256" key="2">
    <source>
        <dbReference type="ARBA" id="ARBA00006382"/>
    </source>
</evidence>
<evidence type="ECO:0000256" key="6">
    <source>
        <dbReference type="PIRNR" id="PIRNR000185"/>
    </source>
</evidence>
<evidence type="ECO:0000313" key="9">
    <source>
        <dbReference type="EMBL" id="MCK7593906.1"/>
    </source>
</evidence>
<dbReference type="SMART" id="SM00839">
    <property type="entry name" value="ELFV_dehydrog"/>
    <property type="match status" value="1"/>
</dbReference>
<dbReference type="PANTHER" id="PTHR43571:SF1">
    <property type="entry name" value="NADP-SPECIFIC GLUTAMATE DEHYDROGENASE 1-RELATED"/>
    <property type="match status" value="1"/>
</dbReference>
<dbReference type="InterPro" id="IPR014362">
    <property type="entry name" value="Glu_DH"/>
</dbReference>
<dbReference type="Gene3D" id="1.10.285.10">
    <property type="entry name" value="Glutamate Dehydrogenase, chain A, domain 3"/>
    <property type="match status" value="2"/>
</dbReference>
<reference evidence="9" key="1">
    <citation type="submission" date="2022-04" db="EMBL/GenBank/DDBJ databases">
        <title>Lysobacter sp. CAU 1642 isolated from sea sand.</title>
        <authorList>
            <person name="Kim W."/>
        </authorList>
    </citation>
    <scope>NUCLEOTIDE SEQUENCE</scope>
    <source>
        <strain evidence="9">CAU 1642</strain>
    </source>
</reference>
<dbReference type="PANTHER" id="PTHR43571">
    <property type="entry name" value="NADP-SPECIFIC GLUTAMATE DEHYDROGENASE 1-RELATED"/>
    <property type="match status" value="1"/>
</dbReference>
<dbReference type="SUPFAM" id="SSF51735">
    <property type="entry name" value="NAD(P)-binding Rossmann-fold domains"/>
    <property type="match status" value="1"/>
</dbReference>
<dbReference type="InterPro" id="IPR033524">
    <property type="entry name" value="Glu/Leu/Phe/Val_DH_AS"/>
</dbReference>
<dbReference type="InterPro" id="IPR036291">
    <property type="entry name" value="NAD(P)-bd_dom_sf"/>
</dbReference>
<keyword evidence="4 6" id="KW-0560">Oxidoreductase</keyword>
<dbReference type="PIRSF" id="PIRSF000185">
    <property type="entry name" value="Glu_DH"/>
    <property type="match status" value="1"/>
</dbReference>
<dbReference type="PRINTS" id="PR00082">
    <property type="entry name" value="GLFDHDRGNASE"/>
</dbReference>
<dbReference type="Gene3D" id="3.40.50.10860">
    <property type="entry name" value="Leucine Dehydrogenase, chain A, domain 1"/>
    <property type="match status" value="1"/>
</dbReference>
<keyword evidence="10" id="KW-1185">Reference proteome</keyword>
<evidence type="ECO:0000313" key="10">
    <source>
        <dbReference type="Proteomes" id="UP001431449"/>
    </source>
</evidence>
<comment type="function">
    <text evidence="1">Catalyzes the reversible oxidative deamination of glutamate to alpha-ketoglutarate and ammonia.</text>
</comment>
<comment type="subunit">
    <text evidence="3">Homohexamer.</text>
</comment>
<comment type="catalytic activity">
    <reaction evidence="5">
        <text>L-glutamate + NADP(+) + H2O = 2-oxoglutarate + NH4(+) + NADPH + H(+)</text>
        <dbReference type="Rhea" id="RHEA:11612"/>
        <dbReference type="ChEBI" id="CHEBI:15377"/>
        <dbReference type="ChEBI" id="CHEBI:15378"/>
        <dbReference type="ChEBI" id="CHEBI:16810"/>
        <dbReference type="ChEBI" id="CHEBI:28938"/>
        <dbReference type="ChEBI" id="CHEBI:29985"/>
        <dbReference type="ChEBI" id="CHEBI:57783"/>
        <dbReference type="ChEBI" id="CHEBI:58349"/>
        <dbReference type="EC" id="1.4.1.4"/>
    </reaction>
</comment>
<evidence type="ECO:0000259" key="8">
    <source>
        <dbReference type="SMART" id="SM00839"/>
    </source>
</evidence>
<dbReference type="EMBL" id="JALNMH010000007">
    <property type="protein sequence ID" value="MCK7593906.1"/>
    <property type="molecule type" value="Genomic_DNA"/>
</dbReference>
<evidence type="ECO:0000256" key="4">
    <source>
        <dbReference type="ARBA" id="ARBA00023002"/>
    </source>
</evidence>
<dbReference type="InterPro" id="IPR050724">
    <property type="entry name" value="Glu_Leu_Phe_Val_DH"/>
</dbReference>
<name>A0ABT0GH80_9GAMM</name>
<proteinExistence type="inferred from homology"/>
<dbReference type="GO" id="GO:0004354">
    <property type="term" value="F:glutamate dehydrogenase (NADP+) activity"/>
    <property type="evidence" value="ECO:0007669"/>
    <property type="project" value="UniProtKB-EC"/>
</dbReference>
<protein>
    <recommendedName>
        <fullName evidence="6">Glutamate dehydrogenase</fullName>
    </recommendedName>
</protein>
<dbReference type="InterPro" id="IPR046346">
    <property type="entry name" value="Aminoacid_DH-like_N_sf"/>
</dbReference>
<gene>
    <name evidence="9" type="primary">gdhA</name>
    <name evidence="9" type="ORF">M0G41_09505</name>
</gene>
<evidence type="ECO:0000256" key="5">
    <source>
        <dbReference type="ARBA" id="ARBA00048584"/>
    </source>
</evidence>
<dbReference type="NCBIfam" id="NF006929">
    <property type="entry name" value="PRK09414.1"/>
    <property type="match status" value="1"/>
</dbReference>
<feature type="domain" description="Glutamate/phenylalanine/leucine/valine/L-tryptophan dehydrogenase C-terminal" evidence="8">
    <location>
        <begin position="206"/>
        <end position="452"/>
    </location>
</feature>
<dbReference type="RefSeq" id="WP_248208588.1">
    <property type="nucleotide sequence ID" value="NZ_JALNMH010000007.1"/>
</dbReference>
<dbReference type="InterPro" id="IPR006095">
    <property type="entry name" value="Glu/Leu/Phe/Val/Trp_DH"/>
</dbReference>
<dbReference type="Proteomes" id="UP001431449">
    <property type="component" value="Unassembled WGS sequence"/>
</dbReference>
<sequence length="454" mass="49817">MSRDHVPTLEEFVDGVDKRNPGQPEFIQAVKEVAASVLDYIKDHPKYHEHQILERMAEPDRVVSFRVCWQDDQGNVRVNRGYRVQNNNAIGPYKGGIRFHPSVNQGILKFLAFEQTFKNALTGLPMGGGKGGSNFNPKGKSDAEIMRFCQAFMTELYRHVGEDTDVPAGDIGVGGREIGYMFGQFKRITNRYVGVLTGKGMEYGGSPIRTEATGYGAVYFLQDMLKHVGKSPEGHVAIVSGSGNVAQHAVEKLLQLGAKPVTLSDSDGFIYDKNGIDEEKLAFVKELKNKRRGRIEEYARKFGAEFHGDAARPWRVPGTLAVPCATQNEITADDAKMMLDNGIIAVSEGANMPTELEAVHRFQQARILFAPGKAANAGGVGVSGLEMSQNSARITWKEDELQRLLRDIMQGIHDRCVKYGGETGGKDKYVDYVKGANVAGFVKVADAMIAQGVV</sequence>
<dbReference type="InterPro" id="IPR006097">
    <property type="entry name" value="Glu/Leu/Phe/Val/Trp_DH_dimer"/>
</dbReference>
<comment type="similarity">
    <text evidence="2 6 7">Belongs to the Glu/Leu/Phe/Val dehydrogenases family.</text>
</comment>
<dbReference type="SUPFAM" id="SSF53223">
    <property type="entry name" value="Aminoacid dehydrogenase-like, N-terminal domain"/>
    <property type="match status" value="1"/>
</dbReference>
<evidence type="ECO:0000256" key="7">
    <source>
        <dbReference type="RuleBase" id="RU004417"/>
    </source>
</evidence>
<dbReference type="InterPro" id="IPR033922">
    <property type="entry name" value="NAD_bind_Glu_DH"/>
</dbReference>
<dbReference type="CDD" id="cd05313">
    <property type="entry name" value="NAD_bind_2_Glu_DH"/>
    <property type="match status" value="1"/>
</dbReference>
<accession>A0ABT0GH80</accession>
<dbReference type="PROSITE" id="PS00074">
    <property type="entry name" value="GLFV_DEHYDROGENASE"/>
    <property type="match status" value="1"/>
</dbReference>
<dbReference type="Pfam" id="PF02812">
    <property type="entry name" value="ELFV_dehydrog_N"/>
    <property type="match status" value="1"/>
</dbReference>
<dbReference type="Pfam" id="PF00208">
    <property type="entry name" value="ELFV_dehydrog"/>
    <property type="match status" value="1"/>
</dbReference>
<comment type="caution">
    <text evidence="9">The sequence shown here is derived from an EMBL/GenBank/DDBJ whole genome shotgun (WGS) entry which is preliminary data.</text>
</comment>
<dbReference type="Gene3D" id="3.40.50.720">
    <property type="entry name" value="NAD(P)-binding Rossmann-like Domain"/>
    <property type="match status" value="1"/>
</dbReference>
<dbReference type="InterPro" id="IPR006096">
    <property type="entry name" value="Glu/Leu/Phe/Val/Trp_DH_C"/>
</dbReference>
<organism evidence="9 10">
    <name type="scientific">Pseudomarimonas salicorniae</name>
    <dbReference type="NCBI Taxonomy" id="2933270"/>
    <lineage>
        <taxon>Bacteria</taxon>
        <taxon>Pseudomonadati</taxon>
        <taxon>Pseudomonadota</taxon>
        <taxon>Gammaproteobacteria</taxon>
        <taxon>Lysobacterales</taxon>
        <taxon>Lysobacteraceae</taxon>
        <taxon>Pseudomarimonas</taxon>
    </lineage>
</organism>
<evidence type="ECO:0000256" key="3">
    <source>
        <dbReference type="ARBA" id="ARBA00011643"/>
    </source>
</evidence>